<comment type="similarity">
    <text evidence="1">Belongs to the acyl coenzyme A hydrolase family.</text>
</comment>
<dbReference type="GO" id="GO:0006637">
    <property type="term" value="P:acyl-CoA metabolic process"/>
    <property type="evidence" value="ECO:0007669"/>
    <property type="project" value="TreeGrafter"/>
</dbReference>
<dbReference type="Gene3D" id="3.10.129.10">
    <property type="entry name" value="Hotdog Thioesterase"/>
    <property type="match status" value="1"/>
</dbReference>
<evidence type="ECO:0000313" key="6">
    <source>
        <dbReference type="Proteomes" id="UP000823937"/>
    </source>
</evidence>
<dbReference type="InterPro" id="IPR029069">
    <property type="entry name" value="HotDog_dom_sf"/>
</dbReference>
<dbReference type="AlphaFoldDB" id="A0A9D1PMM3"/>
<evidence type="ECO:0000256" key="2">
    <source>
        <dbReference type="ARBA" id="ARBA00022801"/>
    </source>
</evidence>
<dbReference type="InterPro" id="IPR040170">
    <property type="entry name" value="Cytosol_ACT"/>
</dbReference>
<dbReference type="GO" id="GO:0005829">
    <property type="term" value="C:cytosol"/>
    <property type="evidence" value="ECO:0007669"/>
    <property type="project" value="TreeGrafter"/>
</dbReference>
<evidence type="ECO:0000259" key="4">
    <source>
        <dbReference type="PROSITE" id="PS51770"/>
    </source>
</evidence>
<dbReference type="PROSITE" id="PS51770">
    <property type="entry name" value="HOTDOG_ACOT"/>
    <property type="match status" value="1"/>
</dbReference>
<evidence type="ECO:0000256" key="3">
    <source>
        <dbReference type="PROSITE-ProRule" id="PRU01106"/>
    </source>
</evidence>
<dbReference type="PANTHER" id="PTHR11049:SF24">
    <property type="entry name" value="CYTOSOLIC ACYL COENZYME A THIOESTER HYDROLASE"/>
    <property type="match status" value="1"/>
</dbReference>
<dbReference type="GO" id="GO:0009062">
    <property type="term" value="P:fatty acid catabolic process"/>
    <property type="evidence" value="ECO:0007669"/>
    <property type="project" value="TreeGrafter"/>
</dbReference>
<reference evidence="5" key="1">
    <citation type="journal article" date="2021" name="PeerJ">
        <title>Extensive microbial diversity within the chicken gut microbiome revealed by metagenomics and culture.</title>
        <authorList>
            <person name="Gilroy R."/>
            <person name="Ravi A."/>
            <person name="Getino M."/>
            <person name="Pursley I."/>
            <person name="Horton D.L."/>
            <person name="Alikhan N.F."/>
            <person name="Baker D."/>
            <person name="Gharbi K."/>
            <person name="Hall N."/>
            <person name="Watson M."/>
            <person name="Adriaenssens E.M."/>
            <person name="Foster-Nyarko E."/>
            <person name="Jarju S."/>
            <person name="Secka A."/>
            <person name="Antonio M."/>
            <person name="Oren A."/>
            <person name="Chaudhuri R.R."/>
            <person name="La Ragione R."/>
            <person name="Hildebrand F."/>
            <person name="Pallen M.J."/>
        </authorList>
    </citation>
    <scope>NUCLEOTIDE SEQUENCE</scope>
    <source>
        <strain evidence="5">CHK169-2315</strain>
    </source>
</reference>
<name>A0A9D1PMM3_9BACI</name>
<gene>
    <name evidence="5" type="ORF">H9895_07185</name>
</gene>
<comment type="caution">
    <text evidence="5">The sequence shown here is derived from an EMBL/GenBank/DDBJ whole genome shotgun (WGS) entry which is preliminary data.</text>
</comment>
<evidence type="ECO:0000256" key="1">
    <source>
        <dbReference type="ARBA" id="ARBA00010458"/>
    </source>
</evidence>
<dbReference type="InterPro" id="IPR033120">
    <property type="entry name" value="HOTDOG_ACOT"/>
</dbReference>
<sequence>MEKKPSSNSKTVKTAQILPPDANAYGTLFGGKLMAHIDDVAAIAAVRHARKSVVTASTDSVDFLFPVKVGDSICVEGFVTYVHKTSMEVFVKVIKDSLLTDEQTVCATAFLTFVALDDDGNPAEVPAVYPETEQEKVLFEGAALRRERRNERRKESQRMAELFGTD</sequence>
<organism evidence="5 6">
    <name type="scientific">Candidatus Pseudogracilibacillus intestinigallinarum</name>
    <dbReference type="NCBI Taxonomy" id="2838742"/>
    <lineage>
        <taxon>Bacteria</taxon>
        <taxon>Bacillati</taxon>
        <taxon>Bacillota</taxon>
        <taxon>Bacilli</taxon>
        <taxon>Bacillales</taxon>
        <taxon>Bacillaceae</taxon>
        <taxon>Pseudogracilibacillus</taxon>
    </lineage>
</organism>
<dbReference type="Proteomes" id="UP000823937">
    <property type="component" value="Unassembled WGS sequence"/>
</dbReference>
<dbReference type="CDD" id="cd03442">
    <property type="entry name" value="BFIT_BACH"/>
    <property type="match status" value="1"/>
</dbReference>
<dbReference type="SUPFAM" id="SSF54637">
    <property type="entry name" value="Thioesterase/thiol ester dehydrase-isomerase"/>
    <property type="match status" value="1"/>
</dbReference>
<feature type="domain" description="HotDog ACOT-type" evidence="4">
    <location>
        <begin position="7"/>
        <end position="119"/>
    </location>
</feature>
<evidence type="ECO:0000313" key="5">
    <source>
        <dbReference type="EMBL" id="HIV74842.1"/>
    </source>
</evidence>
<reference evidence="5" key="2">
    <citation type="submission" date="2021-04" db="EMBL/GenBank/DDBJ databases">
        <authorList>
            <person name="Gilroy R."/>
        </authorList>
    </citation>
    <scope>NUCLEOTIDE SEQUENCE</scope>
    <source>
        <strain evidence="5">CHK169-2315</strain>
    </source>
</reference>
<protein>
    <submittedName>
        <fullName evidence="5">Acyl-CoA thioesterase</fullName>
    </submittedName>
</protein>
<dbReference type="InterPro" id="IPR006683">
    <property type="entry name" value="Thioestr_dom"/>
</dbReference>
<dbReference type="PANTHER" id="PTHR11049">
    <property type="entry name" value="ACYL COENZYME A THIOESTER HYDROLASE"/>
    <property type="match status" value="1"/>
</dbReference>
<dbReference type="GO" id="GO:0052816">
    <property type="term" value="F:long-chain fatty acyl-CoA hydrolase activity"/>
    <property type="evidence" value="ECO:0007669"/>
    <property type="project" value="TreeGrafter"/>
</dbReference>
<dbReference type="Pfam" id="PF03061">
    <property type="entry name" value="4HBT"/>
    <property type="match status" value="1"/>
</dbReference>
<accession>A0A9D1PMM3</accession>
<keyword evidence="2 3" id="KW-0378">Hydrolase</keyword>
<proteinExistence type="inferred from homology"/>
<dbReference type="EMBL" id="DXHX01000114">
    <property type="protein sequence ID" value="HIV74842.1"/>
    <property type="molecule type" value="Genomic_DNA"/>
</dbReference>